<gene>
    <name evidence="4" type="ORF">BK009_03325</name>
</gene>
<proteinExistence type="predicted"/>
<dbReference type="Proteomes" id="UP000232631">
    <property type="component" value="Chromosome"/>
</dbReference>
<dbReference type="InterPro" id="IPR007527">
    <property type="entry name" value="Znf_SWIM"/>
</dbReference>
<dbReference type="KEGG" id="msub:BK009_03325"/>
<keyword evidence="1" id="KW-0862">Zinc</keyword>
<dbReference type="GeneID" id="35125485"/>
<name>A0A2H4VP09_9EURY</name>
<sequence>MNKPSLEELKNVFGSKSYSRGFNYYKNGHVCLGVKKDDKLWGKVYGTGSAPYKVKVDVSDKIYSRCSCPVGSMCKHGVALLLKWINCKEDFLDIDLFKSNLRDKRKDELLDMILSVVVDDPFKITLFTSSKIKTEKVVDLDAIKKRVNYTNLDYYDHNPAYKVVNELEPVKNLAQNLKPEDAVYVYIILINKCLELYLEIQDAYDLEDLIEECVEDCCNSLKLFDGEKPIYLKEIIDLVLLEDYGFDVENMLFAMATKNNIQIIVEELQAEIKQLEGAKSSNQYNRGKLINLIYHLYCYLGLNEEAVIAISKMELENKDDYLRLGKALVSAKRYEEAAKYIQEGVMLEDVDFRLDVLFFNTLNQLDVDKWNDINLDLLKTVAVRLLNTVNGSDKTYTSIKEVFKKVNKYDELINIIKTDCSDDNKVSILLYDGYLDDAIKYAISSTSISSDTLIKTARSAKDNQKIEDAIYLTIKAMKNPWIDVDDALIELIELTVELTSEEKLKDMIDHVEKVDVAKILALKLLNRDEEYAYELLLKILNHLQKAEIKSYAKKLSKEHTINLSQKWIQQRVNRSHIHYNDAIVMLKMLEQLMGENEFRIYYYNFSRKNQGKKKLIDKIGFLEPEIV</sequence>
<organism evidence="4 5">
    <name type="scientific">Methanobacterium subterraneum</name>
    <dbReference type="NCBI Taxonomy" id="59277"/>
    <lineage>
        <taxon>Archaea</taxon>
        <taxon>Methanobacteriati</taxon>
        <taxon>Methanobacteriota</taxon>
        <taxon>Methanomada group</taxon>
        <taxon>Methanobacteria</taxon>
        <taxon>Methanobacteriales</taxon>
        <taxon>Methanobacteriaceae</taxon>
        <taxon>Methanobacterium</taxon>
    </lineage>
</organism>
<keyword evidence="1" id="KW-0479">Metal-binding</keyword>
<dbReference type="PROSITE" id="PS50966">
    <property type="entry name" value="ZF_SWIM"/>
    <property type="match status" value="1"/>
</dbReference>
<keyword evidence="2" id="KW-0175">Coiled coil</keyword>
<evidence type="ECO:0000313" key="4">
    <source>
        <dbReference type="EMBL" id="AUB59790.1"/>
    </source>
</evidence>
<accession>A0A2H4VP09</accession>
<feature type="coiled-coil region" evidence="2">
    <location>
        <begin position="258"/>
        <end position="285"/>
    </location>
</feature>
<dbReference type="AlphaFoldDB" id="A0A2H4VP09"/>
<dbReference type="EMBL" id="CP017768">
    <property type="protein sequence ID" value="AUB59790.1"/>
    <property type="molecule type" value="Genomic_DNA"/>
</dbReference>
<evidence type="ECO:0000256" key="1">
    <source>
        <dbReference type="PROSITE-ProRule" id="PRU00325"/>
    </source>
</evidence>
<feature type="domain" description="SWIM-type" evidence="3">
    <location>
        <begin position="52"/>
        <end position="85"/>
    </location>
</feature>
<protein>
    <recommendedName>
        <fullName evidence="3">SWIM-type domain-containing protein</fullName>
    </recommendedName>
</protein>
<keyword evidence="1" id="KW-0863">Zinc-finger</keyword>
<dbReference type="RefSeq" id="WP_100909031.1">
    <property type="nucleotide sequence ID" value="NZ_CP017768.1"/>
</dbReference>
<evidence type="ECO:0000259" key="3">
    <source>
        <dbReference type="PROSITE" id="PS50966"/>
    </source>
</evidence>
<reference evidence="4 5" key="1">
    <citation type="submission" date="2016-10" db="EMBL/GenBank/DDBJ databases">
        <title>Comparative genomics between deep and shallow subseafloor isolates.</title>
        <authorList>
            <person name="Ishii S."/>
            <person name="Miller J.R."/>
            <person name="Sutton G."/>
            <person name="Suzuki S."/>
            <person name="Methe B."/>
            <person name="Inagaki F."/>
            <person name="Imachi H."/>
        </authorList>
    </citation>
    <scope>NUCLEOTIDE SEQUENCE [LARGE SCALE GENOMIC DNA]</scope>
    <source>
        <strain evidence="4 5">A8p</strain>
    </source>
</reference>
<evidence type="ECO:0000313" key="5">
    <source>
        <dbReference type="Proteomes" id="UP000232631"/>
    </source>
</evidence>
<dbReference type="GO" id="GO:0008270">
    <property type="term" value="F:zinc ion binding"/>
    <property type="evidence" value="ECO:0007669"/>
    <property type="project" value="UniProtKB-KW"/>
</dbReference>
<keyword evidence="5" id="KW-1185">Reference proteome</keyword>
<evidence type="ECO:0000256" key="2">
    <source>
        <dbReference type="SAM" id="Coils"/>
    </source>
</evidence>